<dbReference type="EMBL" id="LAVV01006745">
    <property type="protein sequence ID" value="KNZ58513.1"/>
    <property type="molecule type" value="Genomic_DNA"/>
</dbReference>
<reference evidence="4 5" key="1">
    <citation type="submission" date="2015-08" db="EMBL/GenBank/DDBJ databases">
        <title>Next Generation Sequencing and Analysis of the Genome of Puccinia sorghi L Schw, the Causal Agent of Maize Common Rust.</title>
        <authorList>
            <person name="Rochi L."/>
            <person name="Burguener G."/>
            <person name="Darino M."/>
            <person name="Turjanski A."/>
            <person name="Kreff E."/>
            <person name="Dieguez M.J."/>
            <person name="Sacco F."/>
        </authorList>
    </citation>
    <scope>NUCLEOTIDE SEQUENCE [LARGE SCALE GENOMIC DNA]</scope>
    <source>
        <strain evidence="4 5">RO10H11247</strain>
    </source>
</reference>
<feature type="region of interest" description="Disordered" evidence="1">
    <location>
        <begin position="244"/>
        <end position="272"/>
    </location>
</feature>
<dbReference type="OrthoDB" id="18234at2759"/>
<evidence type="ECO:0000259" key="2">
    <source>
        <dbReference type="SMART" id="SM01292"/>
    </source>
</evidence>
<evidence type="ECO:0000256" key="1">
    <source>
        <dbReference type="SAM" id="MobiDB-lite"/>
    </source>
</evidence>
<feature type="region of interest" description="Disordered" evidence="1">
    <location>
        <begin position="1155"/>
        <end position="1178"/>
    </location>
</feature>
<protein>
    <recommendedName>
        <fullName evidence="6">Far11/STRP C-terminal domain-containing protein</fullName>
    </recommendedName>
</protein>
<feature type="compositionally biased region" description="Pro residues" evidence="1">
    <location>
        <begin position="612"/>
        <end position="621"/>
    </location>
</feature>
<dbReference type="SMART" id="SM01292">
    <property type="entry name" value="N1221"/>
    <property type="match status" value="1"/>
</dbReference>
<dbReference type="InterPro" id="IPR012486">
    <property type="entry name" value="Far11/STRP_N"/>
</dbReference>
<dbReference type="PANTHER" id="PTHR13239:SF4">
    <property type="entry name" value="AT25231P"/>
    <property type="match status" value="1"/>
</dbReference>
<feature type="region of interest" description="Disordered" evidence="1">
    <location>
        <begin position="101"/>
        <end position="129"/>
    </location>
</feature>
<evidence type="ECO:0000313" key="5">
    <source>
        <dbReference type="Proteomes" id="UP000037035"/>
    </source>
</evidence>
<feature type="region of interest" description="Disordered" evidence="1">
    <location>
        <begin position="1270"/>
        <end position="1396"/>
    </location>
</feature>
<feature type="domain" description="Far11/STRP N-terminal" evidence="2">
    <location>
        <begin position="212"/>
        <end position="564"/>
    </location>
</feature>
<dbReference type="Proteomes" id="UP000037035">
    <property type="component" value="Unassembled WGS sequence"/>
</dbReference>
<sequence>MQEEVFTGVTAHFDNEKTITIRMSRQPSNTQPAHPDNNQPFLRLHTSFEPFQSNILQPSTSSSSPVELSSPASLFDHTQPYTNPVFLNRRSSSVALAFATHPPSEKPWHGGPGKTTVSGGGGPQGRDIIDTNLNQLNLNQNQRSENQINNPSLAGPPIIQNDIGNNNSITLNQLKLNKSSHKERVSLPRAMVYDFPSLHSHPPHLPSPESADNQLASIDCDTLTNELDEFYSYVEVPGVLEGRDTWEFDPDSNSQPTRASAHQKPGSTKSWREWSRDKLKTELDWVQAPSAVQKSYIIHLLDRLEDKDPEIRFDAARKILYIAQGTFAHSTSTEHHVQLVIQNAQLLREAGALEAIFVALKGVGGRHDWISSLPEAPDPNSSFSPTGPYLDAHDRQAFLEEINGELAIHLAVLYFMVEVFRGDDTWGEELSTHIVITFSNLIILTDLVFFFFFCTVGLDPPLPIYMLGLVASLREKNAKGYPVKKVADKSHLDSQHINQRADILNAHFLVASFAMEKHACHPRCLPPNQSTPASSFKVSPLDFYTFRKEIVTKYPTYVSPDVSEIYLARLAAAAAPTPIRPSAMYHPANSTIPHDPSGQIKALPNNNLQPGTPAPSPPPSPQQKLKKQQFQTDQSRPFLLPFSPANAKLSSNGVPSLVPRSIDEAGELYMSHLRISTELWQTWKVREEFMADESGLAKVEACAEADWNKSSERDPMQNITNKMSSMAMDQSTTFPPNIDERPPLPDSLQMLIELEERIWCDFATAEQLNDHETAQKLKQDALDTRRLQRVELLYRSILPQMQSAVIVLLKLLLATVTANTNSNNTNEAEQRAFSNRPFLFSIYTKPPPTIEDIDILRHREITSKAVSAILILTLKWFKASHIMKFHYLAQLLVDSNCLLLILKMFGLQEVAVQVKTKNEYAGSLIFRSIRASFFRYCALYGSRFPTEPCSEESPLQRNPTPLVTRSARLGDDDVDVITDYSWRNFFSAINFVHILQKLTKGRVHRILLLVQYKSSVGPVPYCICYFEAHLEGQSTYFTVVCIESHQKSSAVLWEKMATRYVVLLTNMKVITAIYLNCRANLRDEWLLGVDLDGEVEDSFVCPILVTQQALRSLVSFYNCKHYSAFAPQLYRRPSSLVANPPDGPANNAHAAWHQVDRQGGPNGSQPSQSPHASAESDVFPPVRSFYDNTRSSDPSTTIDGFLEDYEVESLFYPHYSVSSNGLLERSDDAATSAWNRLGELLGDFDDISDSESIASIGYLGGEFGSDGGVSSFDDLKDDDNQNRRAEWEHLSPETITALEEERKTSESQHGSPSQIPRRKKSSEPKSPALRPVVFDGREDDEVTDQIERERLSNGLEMASSPSTSSHRSPHFGPQSPLNASHHSGPAVDEVELIFGE</sequence>
<evidence type="ECO:0000313" key="4">
    <source>
        <dbReference type="EMBL" id="KNZ58513.1"/>
    </source>
</evidence>
<keyword evidence="5" id="KW-1185">Reference proteome</keyword>
<dbReference type="SMART" id="SM01293">
    <property type="entry name" value="DUF3402"/>
    <property type="match status" value="1"/>
</dbReference>
<gene>
    <name evidence="4" type="ORF">VP01_1917g1</name>
</gene>
<feature type="domain" description="Far11/STRP C-terminal" evidence="3">
    <location>
        <begin position="659"/>
        <end position="1215"/>
    </location>
</feature>
<name>A0A0L6VCN8_9BASI</name>
<evidence type="ECO:0008006" key="6">
    <source>
        <dbReference type="Google" id="ProtNLM"/>
    </source>
</evidence>
<feature type="compositionally biased region" description="Polar residues" evidence="1">
    <location>
        <begin position="251"/>
        <end position="269"/>
    </location>
</feature>
<feature type="region of interest" description="Disordered" evidence="1">
    <location>
        <begin position="585"/>
        <end position="633"/>
    </location>
</feature>
<dbReference type="Pfam" id="PF11882">
    <property type="entry name" value="DUF3402"/>
    <property type="match status" value="2"/>
</dbReference>
<dbReference type="PANTHER" id="PTHR13239">
    <property type="entry name" value="PROTEIN REQUIRED FOR HYPHAL ANASTOMOSIS HAM-2"/>
    <property type="match status" value="1"/>
</dbReference>
<feature type="compositionally biased region" description="Gly residues" evidence="1">
    <location>
        <begin position="110"/>
        <end position="124"/>
    </location>
</feature>
<dbReference type="Pfam" id="PF07923">
    <property type="entry name" value="N1221"/>
    <property type="match status" value="1"/>
</dbReference>
<dbReference type="VEuPathDB" id="FungiDB:VP01_1917g1"/>
<organism evidence="4 5">
    <name type="scientific">Puccinia sorghi</name>
    <dbReference type="NCBI Taxonomy" id="27349"/>
    <lineage>
        <taxon>Eukaryota</taxon>
        <taxon>Fungi</taxon>
        <taxon>Dikarya</taxon>
        <taxon>Basidiomycota</taxon>
        <taxon>Pucciniomycotina</taxon>
        <taxon>Pucciniomycetes</taxon>
        <taxon>Pucciniales</taxon>
        <taxon>Pucciniaceae</taxon>
        <taxon>Puccinia</taxon>
    </lineage>
</organism>
<dbReference type="STRING" id="27349.A0A0L6VCN8"/>
<evidence type="ECO:0000259" key="3">
    <source>
        <dbReference type="SMART" id="SM01293"/>
    </source>
</evidence>
<comment type="caution">
    <text evidence="4">The sequence shown here is derived from an EMBL/GenBank/DDBJ whole genome shotgun (WGS) entry which is preliminary data.</text>
</comment>
<dbReference type="GO" id="GO:0005829">
    <property type="term" value="C:cytosol"/>
    <property type="evidence" value="ECO:0007669"/>
    <property type="project" value="TreeGrafter"/>
</dbReference>
<feature type="compositionally biased region" description="Basic and acidic residues" evidence="1">
    <location>
        <begin position="1278"/>
        <end position="1291"/>
    </location>
</feature>
<dbReference type="InterPro" id="IPR040185">
    <property type="entry name" value="Far11/STRP"/>
</dbReference>
<dbReference type="GO" id="GO:0007010">
    <property type="term" value="P:cytoskeleton organization"/>
    <property type="evidence" value="ECO:0007669"/>
    <property type="project" value="TreeGrafter"/>
</dbReference>
<dbReference type="InterPro" id="IPR021819">
    <property type="entry name" value="Far11/STRP_C"/>
</dbReference>
<proteinExistence type="predicted"/>
<accession>A0A0L6VCN8</accession>